<keyword evidence="6 9" id="KW-0443">Lipid metabolism</keyword>
<comment type="pathway">
    <text evidence="9">Lipid metabolism; fatty acid biosynthesis.</text>
</comment>
<dbReference type="PANTHER" id="PTHR34069:SF2">
    <property type="entry name" value="BETA-KETOACYL-[ACYL-CARRIER-PROTEIN] SYNTHASE III"/>
    <property type="match status" value="1"/>
</dbReference>
<keyword evidence="4 9" id="KW-0808">Transferase</keyword>
<dbReference type="GeneID" id="85484513"/>
<evidence type="ECO:0000256" key="3">
    <source>
        <dbReference type="ARBA" id="ARBA00022516"/>
    </source>
</evidence>
<evidence type="ECO:0000256" key="2">
    <source>
        <dbReference type="ARBA" id="ARBA00022490"/>
    </source>
</evidence>
<keyword evidence="8 9" id="KW-0012">Acyltransferase</keyword>
<feature type="active site" evidence="9">
    <location>
        <position position="263"/>
    </location>
</feature>
<dbReference type="AlphaFoldDB" id="A0A1I0SNM1"/>
<dbReference type="GO" id="GO:0005737">
    <property type="term" value="C:cytoplasm"/>
    <property type="evidence" value="ECO:0007669"/>
    <property type="project" value="UniProtKB-SubCell"/>
</dbReference>
<dbReference type="GO" id="GO:0006633">
    <property type="term" value="P:fatty acid biosynthetic process"/>
    <property type="evidence" value="ECO:0007669"/>
    <property type="project" value="UniProtKB-UniRule"/>
</dbReference>
<dbReference type="NCBIfam" id="TIGR00747">
    <property type="entry name" value="fabH"/>
    <property type="match status" value="1"/>
</dbReference>
<dbReference type="GO" id="GO:0004315">
    <property type="term" value="F:3-oxoacyl-[acyl-carrier-protein] synthase activity"/>
    <property type="evidence" value="ECO:0007669"/>
    <property type="project" value="InterPro"/>
</dbReference>
<dbReference type="SUPFAM" id="SSF53901">
    <property type="entry name" value="Thiolase-like"/>
    <property type="match status" value="1"/>
</dbReference>
<evidence type="ECO:0000256" key="7">
    <source>
        <dbReference type="ARBA" id="ARBA00023160"/>
    </source>
</evidence>
<dbReference type="InterPro" id="IPR004655">
    <property type="entry name" value="FabH"/>
</dbReference>
<dbReference type="OrthoDB" id="9815506at2"/>
<dbReference type="RefSeq" id="WP_068364357.1">
    <property type="nucleotide sequence ID" value="NZ_FOJN01000002.1"/>
</dbReference>
<dbReference type="Proteomes" id="UP000182054">
    <property type="component" value="Unassembled WGS sequence"/>
</dbReference>
<protein>
    <recommendedName>
        <fullName evidence="9">Beta-ketoacyl-[acyl-carrier-protein] synthase III</fullName>
        <shortName evidence="9">Beta-ketoacyl-ACP synthase III</shortName>
        <shortName evidence="9">KAS III</shortName>
        <ecNumber evidence="9">2.3.1.180</ecNumber>
    </recommendedName>
    <alternativeName>
        <fullName evidence="9">3-oxoacyl-[acyl-carrier-protein] synthase 3</fullName>
    </alternativeName>
    <alternativeName>
        <fullName evidence="9">3-oxoacyl-[acyl-carrier-protein] synthase III</fullName>
    </alternativeName>
</protein>
<keyword evidence="7 9" id="KW-0275">Fatty acid biosynthesis</keyword>
<dbReference type="Gene3D" id="3.40.47.10">
    <property type="match status" value="2"/>
</dbReference>
<accession>A0A1I0SNM1</accession>
<dbReference type="GO" id="GO:0044550">
    <property type="term" value="P:secondary metabolite biosynthetic process"/>
    <property type="evidence" value="ECO:0007669"/>
    <property type="project" value="TreeGrafter"/>
</dbReference>
<evidence type="ECO:0000256" key="8">
    <source>
        <dbReference type="ARBA" id="ARBA00023315"/>
    </source>
</evidence>
<dbReference type="PANTHER" id="PTHR34069">
    <property type="entry name" value="3-OXOACYL-[ACYL-CARRIER-PROTEIN] SYNTHASE 3"/>
    <property type="match status" value="1"/>
</dbReference>
<evidence type="ECO:0000256" key="4">
    <source>
        <dbReference type="ARBA" id="ARBA00022679"/>
    </source>
</evidence>
<dbReference type="InterPro" id="IPR016039">
    <property type="entry name" value="Thiolase-like"/>
</dbReference>
<evidence type="ECO:0000259" key="10">
    <source>
        <dbReference type="Pfam" id="PF08541"/>
    </source>
</evidence>
<dbReference type="Pfam" id="PF08541">
    <property type="entry name" value="ACP_syn_III_C"/>
    <property type="match status" value="1"/>
</dbReference>
<keyword evidence="5 9" id="KW-0276">Fatty acid metabolism</keyword>
<evidence type="ECO:0000256" key="1">
    <source>
        <dbReference type="ARBA" id="ARBA00008642"/>
    </source>
</evidence>
<evidence type="ECO:0000313" key="12">
    <source>
        <dbReference type="EMBL" id="SFA41124.1"/>
    </source>
</evidence>
<evidence type="ECO:0000259" key="11">
    <source>
        <dbReference type="Pfam" id="PF08545"/>
    </source>
</evidence>
<keyword evidence="2 9" id="KW-0963">Cytoplasm</keyword>
<comment type="similarity">
    <text evidence="1 9">Belongs to the thiolase-like superfamily. FabH family.</text>
</comment>
<dbReference type="EMBL" id="FOJN01000002">
    <property type="protein sequence ID" value="SFA41124.1"/>
    <property type="molecule type" value="Genomic_DNA"/>
</dbReference>
<dbReference type="EC" id="2.3.1.180" evidence="9"/>
<evidence type="ECO:0000256" key="6">
    <source>
        <dbReference type="ARBA" id="ARBA00023098"/>
    </source>
</evidence>
<dbReference type="InterPro" id="IPR013747">
    <property type="entry name" value="ACP_syn_III_C"/>
</dbReference>
<dbReference type="InterPro" id="IPR013751">
    <property type="entry name" value="ACP_syn_III_N"/>
</dbReference>
<proteinExistence type="inferred from homology"/>
<comment type="subcellular location">
    <subcellularLocation>
        <location evidence="9">Cytoplasm</location>
    </subcellularLocation>
</comment>
<dbReference type="GO" id="GO:0033818">
    <property type="term" value="F:beta-ketoacyl-acyl-carrier-protein synthase III activity"/>
    <property type="evidence" value="ECO:0007669"/>
    <property type="project" value="UniProtKB-UniRule"/>
</dbReference>
<comment type="domain">
    <text evidence="9">The last Arg residue of the ACP-binding site is essential for the weak association between ACP/AcpP and FabH.</text>
</comment>
<feature type="region of interest" description="ACP-binding" evidence="9">
    <location>
        <begin position="264"/>
        <end position="268"/>
    </location>
</feature>
<feature type="active site" evidence="9">
    <location>
        <position position="294"/>
    </location>
</feature>
<comment type="subunit">
    <text evidence="9">Homodimer.</text>
</comment>
<dbReference type="NCBIfam" id="NF006829">
    <property type="entry name" value="PRK09352.1"/>
    <property type="match status" value="1"/>
</dbReference>
<comment type="catalytic activity">
    <reaction evidence="9">
        <text>malonyl-[ACP] + acetyl-CoA + H(+) = 3-oxobutanoyl-[ACP] + CO2 + CoA</text>
        <dbReference type="Rhea" id="RHEA:12080"/>
        <dbReference type="Rhea" id="RHEA-COMP:9623"/>
        <dbReference type="Rhea" id="RHEA-COMP:9625"/>
        <dbReference type="ChEBI" id="CHEBI:15378"/>
        <dbReference type="ChEBI" id="CHEBI:16526"/>
        <dbReference type="ChEBI" id="CHEBI:57287"/>
        <dbReference type="ChEBI" id="CHEBI:57288"/>
        <dbReference type="ChEBI" id="CHEBI:78449"/>
        <dbReference type="ChEBI" id="CHEBI:78450"/>
        <dbReference type="EC" id="2.3.1.180"/>
    </reaction>
</comment>
<feature type="domain" description="Beta-ketoacyl-[acyl-carrier-protein] synthase III C-terminal" evidence="10">
    <location>
        <begin position="247"/>
        <end position="336"/>
    </location>
</feature>
<evidence type="ECO:0000256" key="5">
    <source>
        <dbReference type="ARBA" id="ARBA00022832"/>
    </source>
</evidence>
<organism evidence="12 13">
    <name type="scientific">Rhodococcoides kroppenstedtii</name>
    <dbReference type="NCBI Taxonomy" id="293050"/>
    <lineage>
        <taxon>Bacteria</taxon>
        <taxon>Bacillati</taxon>
        <taxon>Actinomycetota</taxon>
        <taxon>Actinomycetes</taxon>
        <taxon>Mycobacteriales</taxon>
        <taxon>Nocardiaceae</taxon>
        <taxon>Rhodococcoides</taxon>
    </lineage>
</organism>
<keyword evidence="9" id="KW-0511">Multifunctional enzyme</keyword>
<dbReference type="HAMAP" id="MF_01815">
    <property type="entry name" value="FabH"/>
    <property type="match status" value="1"/>
</dbReference>
<dbReference type="UniPathway" id="UPA00094"/>
<evidence type="ECO:0000313" key="13">
    <source>
        <dbReference type="Proteomes" id="UP000182054"/>
    </source>
</evidence>
<feature type="domain" description="Beta-ketoacyl-[acyl-carrier-protein] synthase III N-terminal" evidence="11">
    <location>
        <begin position="117"/>
        <end position="194"/>
    </location>
</feature>
<reference evidence="12 13" key="1">
    <citation type="submission" date="2016-10" db="EMBL/GenBank/DDBJ databases">
        <authorList>
            <person name="de Groot N.N."/>
        </authorList>
    </citation>
    <scope>NUCLEOTIDE SEQUENCE [LARGE SCALE GENOMIC DNA]</scope>
    <source>
        <strain evidence="12 13">DSM 44908</strain>
    </source>
</reference>
<dbReference type="CDD" id="cd00830">
    <property type="entry name" value="KAS_III"/>
    <property type="match status" value="1"/>
</dbReference>
<evidence type="ECO:0000256" key="9">
    <source>
        <dbReference type="HAMAP-Rule" id="MF_01815"/>
    </source>
</evidence>
<keyword evidence="3 9" id="KW-0444">Lipid biosynthesis</keyword>
<feature type="active site" evidence="9">
    <location>
        <position position="123"/>
    </location>
</feature>
<sequence>MGAQITVPSETRHSGILGIGAFRPERVVTNEEICRTIDSSDEWIRTRTGIESRRFAAENENVVYMSIEAGRRALENSGVDPSEIGCIIVATSTHLLLSPPAAPIVADALGLDGPGAFDLGAGCAGFCYGLATASDMVRSGTANKVLVIGVEQLSVTTRPDDRGTRMIFGDGAGAMVIGLTDEPAIGPVVWGSDGSQWEAIRQDKDWLQYFADLKEDPTADRPWIAMTGIAVFRWAAFEMAKVAREALDRAGITAGDLDVFVPHQANSRITDLLAKSLELAEDIPVANDIAEAGNTSAASIPLAVEELLRTGKAKKGDTALLLGFGAGLSFAGQVVTLPDAPAT</sequence>
<name>A0A1I0SNM1_9NOCA</name>
<dbReference type="Pfam" id="PF08545">
    <property type="entry name" value="ACP_syn_III"/>
    <property type="match status" value="1"/>
</dbReference>
<gene>
    <name evidence="9" type="primary">fabH</name>
    <name evidence="12" type="ORF">SAMN05444374_10228</name>
</gene>
<comment type="function">
    <text evidence="9">Catalyzes the condensation reaction of fatty acid synthesis by the addition to an acyl acceptor of two carbons from malonyl-ACP. Catalyzes the first condensation reaction which initiates fatty acid synthesis and may therefore play a role in governing the total rate of fatty acid production. Possesses both acetoacetyl-ACP synthase and acetyl transacylase activities. Its substrate specificity determines the biosynthesis of branched-chain and/or straight-chain of fatty acids.</text>
</comment>